<dbReference type="Proteomes" id="UP000184440">
    <property type="component" value="Unassembled WGS sequence"/>
</dbReference>
<dbReference type="PANTHER" id="PTHR11014:SF63">
    <property type="entry name" value="METALLOPEPTIDASE, PUTATIVE (AFU_ORTHOLOGUE AFUA_6G09600)-RELATED"/>
    <property type="match status" value="1"/>
</dbReference>
<dbReference type="SUPFAM" id="SSF55031">
    <property type="entry name" value="Bacterial exopeptidase dimerisation domain"/>
    <property type="match status" value="1"/>
</dbReference>
<dbReference type="Pfam" id="PF07687">
    <property type="entry name" value="M20_dimer"/>
    <property type="match status" value="1"/>
</dbReference>
<dbReference type="InterPro" id="IPR011650">
    <property type="entry name" value="Peptidase_M20_dimer"/>
</dbReference>
<dbReference type="STRING" id="134849.SAMN05443668_10965"/>
<dbReference type="GO" id="GO:0016787">
    <property type="term" value="F:hydrolase activity"/>
    <property type="evidence" value="ECO:0007669"/>
    <property type="project" value="UniProtKB-KW"/>
</dbReference>
<dbReference type="Gene3D" id="3.40.630.10">
    <property type="entry name" value="Zn peptidases"/>
    <property type="match status" value="1"/>
</dbReference>
<evidence type="ECO:0000259" key="1">
    <source>
        <dbReference type="Pfam" id="PF07687"/>
    </source>
</evidence>
<accession>A0A1M7RAT7</accession>
<keyword evidence="3" id="KW-1185">Reference proteome</keyword>
<dbReference type="InterPro" id="IPR002933">
    <property type="entry name" value="Peptidase_M20"/>
</dbReference>
<gene>
    <name evidence="2" type="ORF">SAMN05443668_10965</name>
</gene>
<dbReference type="Gene3D" id="3.30.70.360">
    <property type="match status" value="1"/>
</dbReference>
<dbReference type="NCBIfam" id="TIGR01891">
    <property type="entry name" value="amidohydrolases"/>
    <property type="match status" value="1"/>
</dbReference>
<dbReference type="InterPro" id="IPR036264">
    <property type="entry name" value="Bact_exopeptidase_dim_dom"/>
</dbReference>
<reference evidence="2 3" key="1">
    <citation type="submission" date="2016-11" db="EMBL/GenBank/DDBJ databases">
        <authorList>
            <person name="Jaros S."/>
            <person name="Januszkiewicz K."/>
            <person name="Wedrychowicz H."/>
        </authorList>
    </citation>
    <scope>NUCLEOTIDE SEQUENCE [LARGE SCALE GENOMIC DNA]</scope>
    <source>
        <strain evidence="2 3">DSM 46144</strain>
    </source>
</reference>
<dbReference type="Pfam" id="PF01546">
    <property type="entry name" value="Peptidase_M20"/>
    <property type="match status" value="1"/>
</dbReference>
<protein>
    <submittedName>
        <fullName evidence="2">Amidohydrolase</fullName>
    </submittedName>
</protein>
<evidence type="ECO:0000313" key="2">
    <source>
        <dbReference type="EMBL" id="SHN43178.1"/>
    </source>
</evidence>
<dbReference type="InterPro" id="IPR017439">
    <property type="entry name" value="Amidohydrolase"/>
</dbReference>
<organism evidence="2 3">
    <name type="scientific">Cryptosporangium aurantiacum</name>
    <dbReference type="NCBI Taxonomy" id="134849"/>
    <lineage>
        <taxon>Bacteria</taxon>
        <taxon>Bacillati</taxon>
        <taxon>Actinomycetota</taxon>
        <taxon>Actinomycetes</taxon>
        <taxon>Cryptosporangiales</taxon>
        <taxon>Cryptosporangiaceae</taxon>
        <taxon>Cryptosporangium</taxon>
    </lineage>
</organism>
<dbReference type="PANTHER" id="PTHR11014">
    <property type="entry name" value="PEPTIDASE M20 FAMILY MEMBER"/>
    <property type="match status" value="1"/>
</dbReference>
<keyword evidence="2" id="KW-0378">Hydrolase</keyword>
<evidence type="ECO:0000313" key="3">
    <source>
        <dbReference type="Proteomes" id="UP000184440"/>
    </source>
</evidence>
<feature type="domain" description="Peptidase M20 dimerisation" evidence="1">
    <location>
        <begin position="196"/>
        <end position="287"/>
    </location>
</feature>
<sequence>MKAPDTVEASDPLNALAAAWRTALDAELPHAVALRHELHASPYVSGEEEPTAKRVVDAIGLHAEPIAGTGRLLRLGPPGPAVGLRAELDALPLAELTGAPFASPNGAMHACGHDVHLAALVAVVRAARRVELPVGLVALLQPREEVGPTGAADVVDSGRLLDHHVRALIAAHVQPLVAAGCVTADAGPVNASVDEVDIVMTGRGGHGAYPHLAADPVPPLCRAVLALPEAARSATSPLHPVVVTVPQIEGSNAPNILPDTARASGTVRAMREQDRVRVHERLARTVAGIAEAAGCTGEYRVRRGEPALVNDATLAAASREWLTSFGVPTASFASCGSDDFATYGAQVPILMHFVGTGEGPGGPMLHDARYLPGDEVVGQVASALLAGYLAGASLAG</sequence>
<dbReference type="SUPFAM" id="SSF53187">
    <property type="entry name" value="Zn-dependent exopeptidases"/>
    <property type="match status" value="1"/>
</dbReference>
<dbReference type="EMBL" id="FRCS01000009">
    <property type="protein sequence ID" value="SHN43178.1"/>
    <property type="molecule type" value="Genomic_DNA"/>
</dbReference>
<name>A0A1M7RAT7_9ACTN</name>
<dbReference type="AlphaFoldDB" id="A0A1M7RAT7"/>
<proteinExistence type="predicted"/>